<keyword evidence="1" id="KW-0479">Metal-binding</keyword>
<dbReference type="InterPro" id="IPR013529">
    <property type="entry name" value="Glyco_hydro_42_N"/>
</dbReference>
<dbReference type="SUPFAM" id="SSF49785">
    <property type="entry name" value="Galactose-binding domain-like"/>
    <property type="match status" value="1"/>
</dbReference>
<dbReference type="GO" id="GO:0004565">
    <property type="term" value="F:beta-galactosidase activity"/>
    <property type="evidence" value="ECO:0007669"/>
    <property type="project" value="InterPro"/>
</dbReference>
<gene>
    <name evidence="7" type="ORF">H8706_06015</name>
</gene>
<accession>A0A926F9H3</accession>
<proteinExistence type="predicted"/>
<dbReference type="RefSeq" id="WP_262431897.1">
    <property type="nucleotide sequence ID" value="NZ_JACRTE010000005.1"/>
</dbReference>
<keyword evidence="2" id="KW-0378">Hydrolase</keyword>
<evidence type="ECO:0000256" key="3">
    <source>
        <dbReference type="ARBA" id="ARBA00022833"/>
    </source>
</evidence>
<dbReference type="GO" id="GO:0009341">
    <property type="term" value="C:beta-galactosidase complex"/>
    <property type="evidence" value="ECO:0007669"/>
    <property type="project" value="InterPro"/>
</dbReference>
<evidence type="ECO:0000259" key="5">
    <source>
        <dbReference type="Pfam" id="PF02018"/>
    </source>
</evidence>
<dbReference type="PANTHER" id="PTHR36447:SF2">
    <property type="entry name" value="BETA-GALACTOSIDASE YESZ"/>
    <property type="match status" value="1"/>
</dbReference>
<evidence type="ECO:0000256" key="4">
    <source>
        <dbReference type="ARBA" id="ARBA00023295"/>
    </source>
</evidence>
<protein>
    <submittedName>
        <fullName evidence="7">Beta-galactosidase</fullName>
    </submittedName>
</protein>
<evidence type="ECO:0000313" key="8">
    <source>
        <dbReference type="Proteomes" id="UP000647416"/>
    </source>
</evidence>
<keyword evidence="8" id="KW-1185">Reference proteome</keyword>
<organism evidence="7 8">
    <name type="scientific">Qingrenia yutianensis</name>
    <dbReference type="NCBI Taxonomy" id="2763676"/>
    <lineage>
        <taxon>Bacteria</taxon>
        <taxon>Bacillati</taxon>
        <taxon>Bacillota</taxon>
        <taxon>Clostridia</taxon>
        <taxon>Eubacteriales</taxon>
        <taxon>Oscillospiraceae</taxon>
        <taxon>Qingrenia</taxon>
    </lineage>
</organism>
<feature type="domain" description="Glycoside hydrolase family 42 N-terminal" evidence="6">
    <location>
        <begin position="722"/>
        <end position="919"/>
    </location>
</feature>
<evidence type="ECO:0000259" key="6">
    <source>
        <dbReference type="Pfam" id="PF02449"/>
    </source>
</evidence>
<reference evidence="7" key="1">
    <citation type="submission" date="2020-08" db="EMBL/GenBank/DDBJ databases">
        <title>Genome public.</title>
        <authorList>
            <person name="Liu C."/>
            <person name="Sun Q."/>
        </authorList>
    </citation>
    <scope>NUCLEOTIDE SEQUENCE</scope>
    <source>
        <strain evidence="7">NSJ-50</strain>
    </source>
</reference>
<dbReference type="InterPro" id="IPR003476">
    <property type="entry name" value="Glyco_hydro_42"/>
</dbReference>
<dbReference type="Gene3D" id="3.20.20.80">
    <property type="entry name" value="Glycosidases"/>
    <property type="match status" value="1"/>
</dbReference>
<evidence type="ECO:0000256" key="1">
    <source>
        <dbReference type="ARBA" id="ARBA00022723"/>
    </source>
</evidence>
<evidence type="ECO:0000313" key="7">
    <source>
        <dbReference type="EMBL" id="MBC8596420.1"/>
    </source>
</evidence>
<feature type="domain" description="CBM-cenC" evidence="5">
    <location>
        <begin position="551"/>
        <end position="667"/>
    </location>
</feature>
<sequence>MKKRVLAVFLLIMTILNLTPVSLSVFAYSGTDCELKNLNVQSVSKGSEGKTVSISWKNPEKNIRKISLLDIGSDAELTVNDNIDTTASAYVCVNVENLTNGNVYNFKLNVLFDGGIAKSYFINASPSQGTNEAGLSNGKWSMSYARSDGADCYPAVFYSVIVGDDFDGKTAIKAVSNIPKSKTGTYSSLKCAFPSLENGKNYTVKIKYKSGGGTSPEIYGGNSKKLGTLDMNTSSLAEKTFTFTKFANDGIEFLNIVTKSGYDEIITDRISLFESGNEADLLLGYGNLSNFTAEKSGISDFEGYNNNETGVVTYTQPADARGSRIYALDNDGNYVFRSVINRYGAQKINGAKIFGILKNCENNIKITTVNKDFSESDGEFFTLSTDGSKEFDKKISDLKEKLETLDGLMQKCGEKGISADYETVNYKTIEKFIGIMEEDFYKYREFDRANSYYDTLVSLYSESYNSLQSYLSGKAMPKIVPSLTGKDIKIDRNDVVSETETDGYIEENSVFLNGYGHFAYTKNDYADFDGFGANTAAISAKLYDTVTEAVNIKNWNLYHYGAVENFSVSQSGDEKRSGNYSLKITRADKWANEKTFYLRQCVDAEPNTTYVFGLYAKAVNAKGCHFSGHGVIDSNYGLSQRLRRDLSGTYDWKNFEFTYTTGADEHQFEVLIPCENETEALYIDDVYVKRLNSGENLILNPSFEETEETGEFEVYDGHIKSLLSTLDYAYENNIKITLGLGIHYMPKYIFSKYPDTRDENGTYPSYMGYNPTHPKIREMIEIFLNAIIPEIANHPAVCAVSVANEPNFQCFNTSYYKAPWQNWLKEKFSGNIENLNSACGTSYASFDEINFSDAQEYSVLKNLLYRYNDTIMTDYLTHIAQTVRSISPDIKIFAKNLPAIRAQGIKSLSHGIDIESLTGLFDVNGCDAMHYYNHSEYPLMAKTEWYDLLTSVEDLPVFNAEDHLMRDSVTYDGSDIITQTAYADIWQGAVHSRRQSVVWLWDRESDKVTNAYKNANMLMRPQIVANNGKLFLDMQRLANELFALQNAKREAGILYSYNSMTYEPSYLNSVYLAYTNSLFLGEKPLFVTESQTEKLSGLEALIIPEAVSVTDETYAKIKEFAENGGKIFVIGENSLKYNEYLKERNADEILQSAVVIPAYESKTSEKTSVDGLFWPLKTFFESADLYDIAVLNSADGTPAENVEYICADYNGGKIINLCNYSDTEKEVYITDNGAEIEKTLNLISGNETGKYITLLPYTPVMIRYARSSPSMFADRVYGETVISTAPHRMVSGTYKISVSADAEAVLYTAYYKNGALAKIDKTDIEQGFDKDFYIKLDSTKYDGFKAMLWNKNSLYPTVKNAELCAYDSTVVTNVKKIGGMCYVFGNSPNISGNVSLTAFKEDGSLAYIDEVLPDTKGIFKFSFYLGEGEFTIKIKVPKIGIVTVLTD</sequence>
<dbReference type="InterPro" id="IPR017853">
    <property type="entry name" value="GH"/>
</dbReference>
<dbReference type="InterPro" id="IPR008979">
    <property type="entry name" value="Galactose-bd-like_sf"/>
</dbReference>
<dbReference type="Gene3D" id="3.40.50.880">
    <property type="match status" value="1"/>
</dbReference>
<name>A0A926F9H3_9FIRM</name>
<dbReference type="SUPFAM" id="SSF51445">
    <property type="entry name" value="(Trans)glycosidases"/>
    <property type="match status" value="1"/>
</dbReference>
<dbReference type="InterPro" id="IPR003305">
    <property type="entry name" value="CenC_carb-bd"/>
</dbReference>
<evidence type="ECO:0000256" key="2">
    <source>
        <dbReference type="ARBA" id="ARBA00022801"/>
    </source>
</evidence>
<dbReference type="InterPro" id="IPR029062">
    <property type="entry name" value="Class_I_gatase-like"/>
</dbReference>
<dbReference type="EMBL" id="JACRTE010000005">
    <property type="protein sequence ID" value="MBC8596420.1"/>
    <property type="molecule type" value="Genomic_DNA"/>
</dbReference>
<keyword evidence="4" id="KW-0326">Glycosidase</keyword>
<dbReference type="GO" id="GO:0046872">
    <property type="term" value="F:metal ion binding"/>
    <property type="evidence" value="ECO:0007669"/>
    <property type="project" value="UniProtKB-KW"/>
</dbReference>
<dbReference type="Proteomes" id="UP000647416">
    <property type="component" value="Unassembled WGS sequence"/>
</dbReference>
<dbReference type="PANTHER" id="PTHR36447">
    <property type="entry name" value="BETA-GALACTOSIDASE GANA"/>
    <property type="match status" value="1"/>
</dbReference>
<dbReference type="Gene3D" id="2.60.120.260">
    <property type="entry name" value="Galactose-binding domain-like"/>
    <property type="match status" value="1"/>
</dbReference>
<comment type="caution">
    <text evidence="7">The sequence shown here is derived from an EMBL/GenBank/DDBJ whole genome shotgun (WGS) entry which is preliminary data.</text>
</comment>
<dbReference type="GO" id="GO:0005975">
    <property type="term" value="P:carbohydrate metabolic process"/>
    <property type="evidence" value="ECO:0007669"/>
    <property type="project" value="InterPro"/>
</dbReference>
<keyword evidence="3" id="KW-0862">Zinc</keyword>
<dbReference type="Pfam" id="PF02449">
    <property type="entry name" value="Glyco_hydro_42"/>
    <property type="match status" value="1"/>
</dbReference>
<dbReference type="Pfam" id="PF02018">
    <property type="entry name" value="CBM_4_9"/>
    <property type="match status" value="1"/>
</dbReference>